<evidence type="ECO:0000256" key="4">
    <source>
        <dbReference type="ARBA" id="ARBA00022840"/>
    </source>
</evidence>
<evidence type="ECO:0000313" key="8">
    <source>
        <dbReference type="EMBL" id="KAB5541216.1"/>
    </source>
</evidence>
<dbReference type="InterPro" id="IPR002312">
    <property type="entry name" value="Asp/Asn-tRNA-synth_IIb"/>
</dbReference>
<feature type="domain" description="Aminoacyl-transfer RNA synthetases class-II family profile" evidence="7">
    <location>
        <begin position="186"/>
        <end position="697"/>
    </location>
</feature>
<dbReference type="InterPro" id="IPR004115">
    <property type="entry name" value="GAD-like_sf"/>
</dbReference>
<dbReference type="InterPro" id="IPR004365">
    <property type="entry name" value="NA-bd_OB_tRNA"/>
</dbReference>
<dbReference type="InterPro" id="IPR045864">
    <property type="entry name" value="aa-tRNA-synth_II/BPL/LPL"/>
</dbReference>
<dbReference type="Gene3D" id="3.30.930.10">
    <property type="entry name" value="Bira Bifunctional Protein, Domain 2"/>
    <property type="match status" value="1"/>
</dbReference>
<keyword evidence="5" id="KW-0648">Protein biosynthesis</keyword>
<gene>
    <name evidence="8" type="ORF">DKX38_014190</name>
</gene>
<evidence type="ECO:0000256" key="3">
    <source>
        <dbReference type="ARBA" id="ARBA00022741"/>
    </source>
</evidence>
<keyword evidence="9" id="KW-1185">Reference proteome</keyword>
<dbReference type="PANTHER" id="PTHR22594">
    <property type="entry name" value="ASPARTYL/LYSYL-TRNA SYNTHETASE"/>
    <property type="match status" value="1"/>
</dbReference>
<dbReference type="InterPro" id="IPR006195">
    <property type="entry name" value="aa-tRNA-synth_II"/>
</dbReference>
<dbReference type="GO" id="GO:0004815">
    <property type="term" value="F:aspartate-tRNA ligase activity"/>
    <property type="evidence" value="ECO:0007669"/>
    <property type="project" value="TreeGrafter"/>
</dbReference>
<comment type="similarity">
    <text evidence="1">Belongs to the class-II aminoacyl-tRNA synthetase family. Type 1 subfamily.</text>
</comment>
<dbReference type="AlphaFoldDB" id="A0A5N5LGX5"/>
<reference evidence="9" key="1">
    <citation type="journal article" date="2019" name="Gigascience">
        <title>De novo genome assembly of the endangered Acer yangbiense, a plant species with extremely small populations endemic to Yunnan Province, China.</title>
        <authorList>
            <person name="Yang J."/>
            <person name="Wariss H.M."/>
            <person name="Tao L."/>
            <person name="Zhang R."/>
            <person name="Yun Q."/>
            <person name="Hollingsworth P."/>
            <person name="Dao Z."/>
            <person name="Luo G."/>
            <person name="Guo H."/>
            <person name="Ma Y."/>
            <person name="Sun W."/>
        </authorList>
    </citation>
    <scope>NUCLEOTIDE SEQUENCE [LARGE SCALE GENOMIC DNA]</scope>
    <source>
        <strain evidence="9">cv. br00</strain>
    </source>
</reference>
<evidence type="ECO:0000256" key="6">
    <source>
        <dbReference type="ARBA" id="ARBA00023146"/>
    </source>
</evidence>
<dbReference type="Proteomes" id="UP000326939">
    <property type="component" value="Chromosome 9"/>
</dbReference>
<evidence type="ECO:0000256" key="5">
    <source>
        <dbReference type="ARBA" id="ARBA00022917"/>
    </source>
</evidence>
<dbReference type="HAMAP" id="MF_00044">
    <property type="entry name" value="Asp_tRNA_synth_type1"/>
    <property type="match status" value="1"/>
</dbReference>
<dbReference type="Gene3D" id="3.30.1360.30">
    <property type="entry name" value="GAD-like domain"/>
    <property type="match status" value="1"/>
</dbReference>
<keyword evidence="2" id="KW-0436">Ligase</keyword>
<accession>A0A5N5LGX5</accession>
<proteinExistence type="inferred from homology"/>
<dbReference type="GO" id="GO:0006422">
    <property type="term" value="P:aspartyl-tRNA aminoacylation"/>
    <property type="evidence" value="ECO:0007669"/>
    <property type="project" value="TreeGrafter"/>
</dbReference>
<dbReference type="PRINTS" id="PR01042">
    <property type="entry name" value="TRNASYNTHASP"/>
</dbReference>
<dbReference type="InterPro" id="IPR004524">
    <property type="entry name" value="Asp-tRNA-ligase_1"/>
</dbReference>
<dbReference type="SUPFAM" id="SSF55261">
    <property type="entry name" value="GAD domain-like"/>
    <property type="match status" value="1"/>
</dbReference>
<keyword evidence="3" id="KW-0547">Nucleotide-binding</keyword>
<dbReference type="InterPro" id="IPR029351">
    <property type="entry name" value="GAD_dom"/>
</dbReference>
<evidence type="ECO:0000256" key="2">
    <source>
        <dbReference type="ARBA" id="ARBA00022598"/>
    </source>
</evidence>
<dbReference type="GO" id="GO:0003676">
    <property type="term" value="F:nucleic acid binding"/>
    <property type="evidence" value="ECO:0007669"/>
    <property type="project" value="InterPro"/>
</dbReference>
<keyword evidence="6" id="KW-0030">Aminoacyl-tRNA synthetase</keyword>
<dbReference type="InterPro" id="IPR047090">
    <property type="entry name" value="AspRS_core"/>
</dbReference>
<dbReference type="CDD" id="cd00777">
    <property type="entry name" value="AspRS_core"/>
    <property type="match status" value="1"/>
</dbReference>
<evidence type="ECO:0000256" key="1">
    <source>
        <dbReference type="ARBA" id="ARBA00006303"/>
    </source>
</evidence>
<protein>
    <recommendedName>
        <fullName evidence="7">Aminoacyl-transfer RNA synthetases class-II family profile domain-containing protein</fullName>
    </recommendedName>
</protein>
<dbReference type="EMBL" id="VDCV01000009">
    <property type="protein sequence ID" value="KAB5541216.1"/>
    <property type="molecule type" value="Genomic_DNA"/>
</dbReference>
<dbReference type="SUPFAM" id="SSF55681">
    <property type="entry name" value="Class II aaRS and biotin synthetases"/>
    <property type="match status" value="1"/>
</dbReference>
<dbReference type="GO" id="GO:0005739">
    <property type="term" value="C:mitochondrion"/>
    <property type="evidence" value="ECO:0007669"/>
    <property type="project" value="TreeGrafter"/>
</dbReference>
<dbReference type="InterPro" id="IPR047089">
    <property type="entry name" value="Asp-tRNA-ligase_1_N"/>
</dbReference>
<dbReference type="Gene3D" id="2.40.50.140">
    <property type="entry name" value="Nucleic acid-binding proteins"/>
    <property type="match status" value="1"/>
</dbReference>
<dbReference type="Pfam" id="PF01336">
    <property type="entry name" value="tRNA_anti-codon"/>
    <property type="match status" value="1"/>
</dbReference>
<sequence length="728" mass="80975">MPLLLRSFPLFTLRTTLRSSLPPFQNLISHNLTIPYTGSRTNFCGQLSTNDVGTRVRLCGWVALHRVHGSLTFLNLRDHTGIVQVATLPDEFPDAHSIINDLRVEYVVVVEGVVRSRPVESVNKKLATGSIEVVAEHVQLLNAVKAKLPFLVTTADDAKDSVKEEIRLRYRCLDLRRQQMSSNIMLRHRVVKLIRRYLEDVQGFVEIETPILSRSTPEGARDYLVPSRIQCTISEVSNIYISTCQLCNVHWVILACMALIHFNVLLKPGTFYALPQSPQLFKQMLMVSGFDKYYQIARCFRDEDLRADRQPEFTQLDMELAFTTLENMLRLNEDLIRKLQLGPGPAISACSTYFELASEQVISLYIGSLLDTSAISPVFLEIKGVQLPNPFPRLTYAEAMSKYGSDRPDTRFDLHLKEVSDIFAESSFRVFADGLNGGGIIKVLCVPSGAKTFSNSALKKGDIYNEAIKSGAKGLPFLKVLDDGELEGISALVSSLDSTNKEQLLSRCSAGPGDLILFAVGHQSSVHRTLDRLRQFIANQLGLIDHSRHSMLWVTDFPMFEWNETEQRLEALHHPFTAPNPEDMEDLSSARALAYDMVYNGVEIGGGSLRIYKREVQEKVLEIVGISPEQKPGIFSKNAGTASTQVSSLTMAEAKFGYLLEALDMGAPPHGGIAFGLDRLAMLLAGATSIRDVIAFPKTTTAQCALTRAPSEVDPQQLRDLSFCIQSE</sequence>
<dbReference type="Pfam" id="PF00152">
    <property type="entry name" value="tRNA-synt_2"/>
    <property type="match status" value="2"/>
</dbReference>
<dbReference type="SUPFAM" id="SSF50249">
    <property type="entry name" value="Nucleic acid-binding proteins"/>
    <property type="match status" value="1"/>
</dbReference>
<comment type="caution">
    <text evidence="8">The sequence shown here is derived from an EMBL/GenBank/DDBJ whole genome shotgun (WGS) entry which is preliminary data.</text>
</comment>
<name>A0A5N5LGX5_9ROSI</name>
<dbReference type="PANTHER" id="PTHR22594:SF5">
    <property type="entry name" value="ASPARTATE--TRNA LIGASE, MITOCHONDRIAL"/>
    <property type="match status" value="1"/>
</dbReference>
<dbReference type="InterPro" id="IPR004364">
    <property type="entry name" value="Aa-tRNA-synt_II"/>
</dbReference>
<dbReference type="PROSITE" id="PS50862">
    <property type="entry name" value="AA_TRNA_LIGASE_II"/>
    <property type="match status" value="1"/>
</dbReference>
<dbReference type="CDD" id="cd04317">
    <property type="entry name" value="EcAspRS_like_N"/>
    <property type="match status" value="1"/>
</dbReference>
<dbReference type="Pfam" id="PF02938">
    <property type="entry name" value="GAD"/>
    <property type="match status" value="1"/>
</dbReference>
<dbReference type="InterPro" id="IPR012340">
    <property type="entry name" value="NA-bd_OB-fold"/>
</dbReference>
<dbReference type="GO" id="GO:0005524">
    <property type="term" value="F:ATP binding"/>
    <property type="evidence" value="ECO:0007669"/>
    <property type="project" value="UniProtKB-KW"/>
</dbReference>
<evidence type="ECO:0000313" key="9">
    <source>
        <dbReference type="Proteomes" id="UP000326939"/>
    </source>
</evidence>
<evidence type="ECO:0000259" key="7">
    <source>
        <dbReference type="PROSITE" id="PS50862"/>
    </source>
</evidence>
<organism evidence="8 9">
    <name type="scientific">Salix brachista</name>
    <dbReference type="NCBI Taxonomy" id="2182728"/>
    <lineage>
        <taxon>Eukaryota</taxon>
        <taxon>Viridiplantae</taxon>
        <taxon>Streptophyta</taxon>
        <taxon>Embryophyta</taxon>
        <taxon>Tracheophyta</taxon>
        <taxon>Spermatophyta</taxon>
        <taxon>Magnoliopsida</taxon>
        <taxon>eudicotyledons</taxon>
        <taxon>Gunneridae</taxon>
        <taxon>Pentapetalae</taxon>
        <taxon>rosids</taxon>
        <taxon>fabids</taxon>
        <taxon>Malpighiales</taxon>
        <taxon>Salicaceae</taxon>
        <taxon>Saliceae</taxon>
        <taxon>Salix</taxon>
    </lineage>
</organism>
<keyword evidence="4" id="KW-0067">ATP-binding</keyword>